<evidence type="ECO:0000313" key="2">
    <source>
        <dbReference type="Proteomes" id="UP001148662"/>
    </source>
</evidence>
<gene>
    <name evidence="1" type="ORF">NM688_g3106</name>
</gene>
<accession>A0ACC1T6W4</accession>
<dbReference type="Proteomes" id="UP001148662">
    <property type="component" value="Unassembled WGS sequence"/>
</dbReference>
<comment type="caution">
    <text evidence="1">The sequence shown here is derived from an EMBL/GenBank/DDBJ whole genome shotgun (WGS) entry which is preliminary data.</text>
</comment>
<reference evidence="1" key="1">
    <citation type="submission" date="2022-07" db="EMBL/GenBank/DDBJ databases">
        <title>Genome Sequence of Phlebia brevispora.</title>
        <authorList>
            <person name="Buettner E."/>
        </authorList>
    </citation>
    <scope>NUCLEOTIDE SEQUENCE</scope>
    <source>
        <strain evidence="1">MPL23</strain>
    </source>
</reference>
<protein>
    <submittedName>
        <fullName evidence="1">Uncharacterized protein</fullName>
    </submittedName>
</protein>
<dbReference type="EMBL" id="JANHOG010000429">
    <property type="protein sequence ID" value="KAJ3554445.1"/>
    <property type="molecule type" value="Genomic_DNA"/>
</dbReference>
<evidence type="ECO:0000313" key="1">
    <source>
        <dbReference type="EMBL" id="KAJ3554445.1"/>
    </source>
</evidence>
<proteinExistence type="predicted"/>
<keyword evidence="2" id="KW-1185">Reference proteome</keyword>
<organism evidence="1 2">
    <name type="scientific">Phlebia brevispora</name>
    <dbReference type="NCBI Taxonomy" id="194682"/>
    <lineage>
        <taxon>Eukaryota</taxon>
        <taxon>Fungi</taxon>
        <taxon>Dikarya</taxon>
        <taxon>Basidiomycota</taxon>
        <taxon>Agaricomycotina</taxon>
        <taxon>Agaricomycetes</taxon>
        <taxon>Polyporales</taxon>
        <taxon>Meruliaceae</taxon>
        <taxon>Phlebia</taxon>
    </lineage>
</organism>
<sequence length="1754" mass="189973">MAEPPNGNPNRPDSTDRLALPTSFKRSFDQLALDFEGEDSQARSSSSSSSGLNSSLGPNTERNKRARSESEHEPANSSSAGTSSARQDVDVDMTDGIQRSHRSSPSPAGLMDDLTPALAHIPSSSSSSSTVTTAGPASMTTHTEESRDPDTSVDNFRLSMERYTTFDDNISALRNSNAGISANPVSDERPASLNPSPSRSEASPTPVSSSAPVARSAAEGVNELHDRRRDRVEQEPSARTSFADRFPGRFPPSGWRPSWVTRRHIPEISRRNGERDLFSDAANQRDFLIDLTAEDDRRESSSGATTSSPAVGHSEPHTVHYHDWTFDPWRRDALSLTDPDPDGRSRILNAVGDTSQGLQGPGSRSISSRSRSVDENPSRRSISPAGDDDRTYLRNAIATLTERSEHEASSDGIRAEDQLPDYGPRTVGTDIEFERLRQGMLDLERERERTFNEVRVTRERLHRVLAQGPADMVLQQEANRSHSPLSYYPPPSELLEREHQILSVLYHIHYITHPSAYILTLGTHIHSWPYRPVPPMPLTVPPPLPFDLMVDSRPPSPTETIAEDRTSEVRTSDTSNGGMIASAAELANATRRRPLSPHLPFPPPLFAPPPSWISDEHARAPSPTPSTSADAPLSPRSRTAQRLPPWLTPAPGALAETAPRAGRMPQASTHIQRAPSVSSPLRHGFTASRTASPTRVAASPAHPSTHPRSAGPSADDDENVARIIDLLSQSITLLQRMASASRTSIPMREAIQRVIDSQRDLTEILRRRNGRARLQQDLPPPIAPLRADTGSVETTSGRGSPLDGVIRRTIPVNGAQAMEVDSASGLQIPTLANSTNSAQAQELPPTTSRYTASGTVPTGASGFNGSRNDFPNWTDRLAELTSVNRASSSALPIRHVGAASFRRPQTNSLTSPERRTEPLGMPVSASVSFRRSSDVPSARPTDDTPLNADSVRSRTPRDGREEVNSRPAELQTTFTARSDQVNVTDSGDHPPPNHRTSTAHDRRLAIDSITCPFRAAHVHGMGMGSPRRPPGSQTSDSVTSIPTTGTPLPSLPTNTPRNAPATRASIARTLTSLPEAGSHRQRRVPLPTYDESSYFVPSDPDPLEPYFFSMPRQRGADSRSTDSHSSVTGGSRAGSNNELSELAASAARVVSQGASSANADLPRMDVDRDSELDSIFPGDALRPLPESLPTEQTTHGADAMAVDSTAPARNTSMTQAPGAADPAGRAPTASSAFRDDGPSMLEGIGTRTPVVSPAATRTRGSAAPAGPRSAPITLSGYADGPIRDSIARTRALQSRRATHTTPDSARGYTVRPLFSGRETTSGDATTTASRSTTTNEANRALSADTLEAWLSAHVHFPEPANREPQSSRHGNPERRPSDSSRPAGTSGSAAARSDVQNANRERREALERYREEQRRASRLNMESIEAGGPLVDLPMPPWDRLRSTVERRERDSSFRERAVARHYHDWAATGDRDGGFRAFRRVSRDDEPVVYDWMTLTDTDGWFPIQFFTAGSRSRGTPESVVNGLPSGTYGAWAVPGETEERCPICFDDYQTDDPVLKLPNCSHWFHKPCLQQWLKNARTCPVCRARVTNEEPGSSTAARHHGSTAMYETTMRRVAARRRGHPLPQDVPSFTDVPFATLRTPTSNTTSLPHPSTLPPPTTFHSMNFVPRSDPPSSTTATSQTRGVSATSNTSSTSGAIVSTDSSAPAAHIGSVTSGTTTRSNMTSPERHVPDANPFRPRGSSQPNSRRPGDPWA</sequence>
<name>A0ACC1T6W4_9APHY</name>